<evidence type="ECO:0000313" key="3">
    <source>
        <dbReference type="EMBL" id="KAK4886046.1"/>
    </source>
</evidence>
<dbReference type="EMBL" id="JARPUR010000001">
    <property type="protein sequence ID" value="KAK4886046.1"/>
    <property type="molecule type" value="Genomic_DNA"/>
</dbReference>
<feature type="compositionally biased region" description="Acidic residues" evidence="2">
    <location>
        <begin position="188"/>
        <end position="197"/>
    </location>
</feature>
<gene>
    <name evidence="3" type="ORF">RN001_002317</name>
</gene>
<accession>A0AAN7PM85</accession>
<protein>
    <recommendedName>
        <fullName evidence="5">DUF4806 domain-containing protein</fullName>
    </recommendedName>
</protein>
<dbReference type="Proteomes" id="UP001353858">
    <property type="component" value="Unassembled WGS sequence"/>
</dbReference>
<organism evidence="3 4">
    <name type="scientific">Aquatica leii</name>
    <dbReference type="NCBI Taxonomy" id="1421715"/>
    <lineage>
        <taxon>Eukaryota</taxon>
        <taxon>Metazoa</taxon>
        <taxon>Ecdysozoa</taxon>
        <taxon>Arthropoda</taxon>
        <taxon>Hexapoda</taxon>
        <taxon>Insecta</taxon>
        <taxon>Pterygota</taxon>
        <taxon>Neoptera</taxon>
        <taxon>Endopterygota</taxon>
        <taxon>Coleoptera</taxon>
        <taxon>Polyphaga</taxon>
        <taxon>Elateriformia</taxon>
        <taxon>Elateroidea</taxon>
        <taxon>Lampyridae</taxon>
        <taxon>Luciolinae</taxon>
        <taxon>Aquatica</taxon>
    </lineage>
</organism>
<dbReference type="AlphaFoldDB" id="A0AAN7PM85"/>
<name>A0AAN7PM85_9COLE</name>
<feature type="coiled-coil region" evidence="1">
    <location>
        <begin position="37"/>
        <end position="64"/>
    </location>
</feature>
<evidence type="ECO:0000256" key="1">
    <source>
        <dbReference type="SAM" id="Coils"/>
    </source>
</evidence>
<reference evidence="4" key="1">
    <citation type="submission" date="2023-01" db="EMBL/GenBank/DDBJ databases">
        <title>Key to firefly adult light organ development and bioluminescence: homeobox transcription factors regulate luciferase expression and transportation to peroxisome.</title>
        <authorList>
            <person name="Fu X."/>
        </authorList>
    </citation>
    <scope>NUCLEOTIDE SEQUENCE [LARGE SCALE GENOMIC DNA]</scope>
</reference>
<keyword evidence="4" id="KW-1185">Reference proteome</keyword>
<proteinExistence type="predicted"/>
<sequence>MLLPKKNSLLTFQMELKPHKERTNELSNYTNLLNKIIKLAVTKNKLLQEQKKELNKTLNITGKRREENSEYLEFRRIFSLKEDSILQETNQIVSENLEFYNYVLSTIVLEGGNNLNEYIGKIIKIIISDELAVKYSFKGHKNKENFSNHAHVLKLIIDKLNCSKRVKYIDNNFEDTVLKWYNEAEDEESDNDFENFEDINSNHDSNSLEEGGESDIANLEDELKLHNRLRNHCLKLIEDLQYTIQLLPSGSTTSNVLDNVNLITLDAENNVSDESTNHAQTLNRSPPVISYSPHVHFSNVVNPSTDWETNPCSPSRRPTFFDSTQLSATTPIARNNLVIKLVPDLNRDIWKFSSSNVDLVATEFLNASSDLTPDQLQTLNSLVLEKFKEMGNHIVISEKLQGSNDSLKPSLTDTFSSKEYIR</sequence>
<evidence type="ECO:0000256" key="2">
    <source>
        <dbReference type="SAM" id="MobiDB-lite"/>
    </source>
</evidence>
<evidence type="ECO:0000313" key="4">
    <source>
        <dbReference type="Proteomes" id="UP001353858"/>
    </source>
</evidence>
<evidence type="ECO:0008006" key="5">
    <source>
        <dbReference type="Google" id="ProtNLM"/>
    </source>
</evidence>
<comment type="caution">
    <text evidence="3">The sequence shown here is derived from an EMBL/GenBank/DDBJ whole genome shotgun (WGS) entry which is preliminary data.</text>
</comment>
<feature type="region of interest" description="Disordered" evidence="2">
    <location>
        <begin position="188"/>
        <end position="212"/>
    </location>
</feature>
<keyword evidence="1" id="KW-0175">Coiled coil</keyword>